<gene>
    <name evidence="2" type="ORF">J3R75_000346</name>
</gene>
<dbReference type="PANTHER" id="PTHR47237:SF2">
    <property type="entry name" value="BLL4206 PROTEIN"/>
    <property type="match status" value="1"/>
</dbReference>
<dbReference type="Pfam" id="PF13508">
    <property type="entry name" value="Acetyltransf_7"/>
    <property type="match status" value="1"/>
</dbReference>
<dbReference type="CDD" id="cd04301">
    <property type="entry name" value="NAT_SF"/>
    <property type="match status" value="1"/>
</dbReference>
<dbReference type="InterPro" id="IPR000182">
    <property type="entry name" value="GNAT_dom"/>
</dbReference>
<dbReference type="PANTHER" id="PTHR47237">
    <property type="entry name" value="SLL0310 PROTEIN"/>
    <property type="match status" value="1"/>
</dbReference>
<comment type="caution">
    <text evidence="2">The sequence shown here is derived from an EMBL/GenBank/DDBJ whole genome shotgun (WGS) entry which is preliminary data.</text>
</comment>
<keyword evidence="3" id="KW-1185">Reference proteome</keyword>
<evidence type="ECO:0000259" key="1">
    <source>
        <dbReference type="PROSITE" id="PS51186"/>
    </source>
</evidence>
<reference evidence="2" key="1">
    <citation type="submission" date="2023-07" db="EMBL/GenBank/DDBJ databases">
        <title>Genomic Encyclopedia of Type Strains, Phase IV (KMG-IV): sequencing the most valuable type-strain genomes for metagenomic binning, comparative biology and taxonomic classification.</title>
        <authorList>
            <person name="Goeker M."/>
        </authorList>
    </citation>
    <scope>NUCLEOTIDE SEQUENCE</scope>
    <source>
        <strain evidence="2">DSM 24202</strain>
    </source>
</reference>
<dbReference type="AlphaFoldDB" id="A0AAE3VD02"/>
<evidence type="ECO:0000313" key="2">
    <source>
        <dbReference type="EMBL" id="MDQ0288239.1"/>
    </source>
</evidence>
<name>A0AAE3VD02_9BACT</name>
<dbReference type="Proteomes" id="UP001238163">
    <property type="component" value="Unassembled WGS sequence"/>
</dbReference>
<sequence>MDGIEIRASRDPQPMCDFARQAGWNQTLEECRQLVEAPEAITLYAMKGAETIGSAAAQVYGGGRMGFVNMVFVLPEMRGHGLATALLKAVMAARPDVATWRLYATEAGSKVYEKIGYRQAFTMAKYFVAPDVVRDWPREGAEAMTAEDIPAAAACDAAAFGFSRSGVVDFLYRAQPALAFKLCRGGRLAGFSLGRVGANARHVAINAASFADACALLRRSAAEEHAGRPVQVMAYETQKEFTAFLVDSGFKATVTMYVMDFGEPCSQPAANYFGAFGGEFA</sequence>
<dbReference type="InterPro" id="IPR041496">
    <property type="entry name" value="YitH/HolE_GNAT"/>
</dbReference>
<feature type="domain" description="N-acetyltransferase" evidence="1">
    <location>
        <begin position="4"/>
        <end position="139"/>
    </location>
</feature>
<organism evidence="2 3">
    <name type="scientific">Oligosphaera ethanolica</name>
    <dbReference type="NCBI Taxonomy" id="760260"/>
    <lineage>
        <taxon>Bacteria</taxon>
        <taxon>Pseudomonadati</taxon>
        <taxon>Lentisphaerota</taxon>
        <taxon>Oligosphaeria</taxon>
        <taxon>Oligosphaerales</taxon>
        <taxon>Oligosphaeraceae</taxon>
        <taxon>Oligosphaera</taxon>
    </lineage>
</organism>
<evidence type="ECO:0000313" key="3">
    <source>
        <dbReference type="Proteomes" id="UP001238163"/>
    </source>
</evidence>
<dbReference type="RefSeq" id="WP_307259539.1">
    <property type="nucleotide sequence ID" value="NZ_JAUSVL010000001.1"/>
</dbReference>
<dbReference type="InterPro" id="IPR016181">
    <property type="entry name" value="Acyl_CoA_acyltransferase"/>
</dbReference>
<dbReference type="GO" id="GO:0016747">
    <property type="term" value="F:acyltransferase activity, transferring groups other than amino-acyl groups"/>
    <property type="evidence" value="ECO:0007669"/>
    <property type="project" value="InterPro"/>
</dbReference>
<protein>
    <submittedName>
        <fullName evidence="2">GNAT superfamily N-acetyltransferase</fullName>
    </submittedName>
</protein>
<dbReference type="PROSITE" id="PS51186">
    <property type="entry name" value="GNAT"/>
    <property type="match status" value="1"/>
</dbReference>
<dbReference type="Gene3D" id="3.40.630.90">
    <property type="match status" value="1"/>
</dbReference>
<dbReference type="EMBL" id="JAUSVL010000001">
    <property type="protein sequence ID" value="MDQ0288239.1"/>
    <property type="molecule type" value="Genomic_DNA"/>
</dbReference>
<dbReference type="Pfam" id="PF18014">
    <property type="entry name" value="Acetyltransf_18"/>
    <property type="match status" value="1"/>
</dbReference>
<dbReference type="Gene3D" id="3.40.630.30">
    <property type="match status" value="1"/>
</dbReference>
<proteinExistence type="predicted"/>
<dbReference type="InterPro" id="IPR052729">
    <property type="entry name" value="Acyl/Acetyltrans_Enzymes"/>
</dbReference>
<accession>A0AAE3VD02</accession>
<dbReference type="SUPFAM" id="SSF55729">
    <property type="entry name" value="Acyl-CoA N-acyltransferases (Nat)"/>
    <property type="match status" value="1"/>
</dbReference>